<evidence type="ECO:0000313" key="2">
    <source>
        <dbReference type="EMBL" id="CDL83246.1"/>
    </source>
</evidence>
<proteinExistence type="predicted"/>
<comment type="caution">
    <text evidence="2">The sequence shown here is derived from an EMBL/GenBank/DDBJ whole genome shotgun (WGS) entry which is preliminary data.</text>
</comment>
<dbReference type="AlphaFoldDB" id="W1J036"/>
<feature type="transmembrane region" description="Helical" evidence="1">
    <location>
        <begin position="6"/>
        <end position="22"/>
    </location>
</feature>
<keyword evidence="1" id="KW-0812">Transmembrane</keyword>
<dbReference type="Proteomes" id="UP000019202">
    <property type="component" value="Unassembled WGS sequence"/>
</dbReference>
<keyword evidence="3" id="KW-1185">Reference proteome</keyword>
<gene>
    <name evidence="2" type="ORF">XSR1_30100</name>
</gene>
<evidence type="ECO:0000313" key="3">
    <source>
        <dbReference type="Proteomes" id="UP000019202"/>
    </source>
</evidence>
<accession>W1J036</accession>
<protein>
    <submittedName>
        <fullName evidence="2">Uncharacterized protein</fullName>
    </submittedName>
</protein>
<sequence>MVYLSLGLYMLIIIVILSEYSLSKHDYYLLILNIILAFSSWI</sequence>
<dbReference type="STRING" id="1427518.XSR1_30100"/>
<name>W1J036_9GAMM</name>
<organism evidence="2 3">
    <name type="scientific">Xenorhabdus szentirmaii DSM 16338</name>
    <dbReference type="NCBI Taxonomy" id="1427518"/>
    <lineage>
        <taxon>Bacteria</taxon>
        <taxon>Pseudomonadati</taxon>
        <taxon>Pseudomonadota</taxon>
        <taxon>Gammaproteobacteria</taxon>
        <taxon>Enterobacterales</taxon>
        <taxon>Morganellaceae</taxon>
        <taxon>Xenorhabdus</taxon>
    </lineage>
</organism>
<keyword evidence="1" id="KW-0472">Membrane</keyword>
<evidence type="ECO:0000256" key="1">
    <source>
        <dbReference type="SAM" id="Phobius"/>
    </source>
</evidence>
<keyword evidence="1" id="KW-1133">Transmembrane helix</keyword>
<dbReference type="EMBL" id="CBXF010000088">
    <property type="protein sequence ID" value="CDL83246.1"/>
    <property type="molecule type" value="Genomic_DNA"/>
</dbReference>
<reference evidence="2" key="1">
    <citation type="submission" date="2013-11" db="EMBL/GenBank/DDBJ databases">
        <title>Draft genome sequence and annotation of the entomopathogenic bacteria, Xenorhabdus cabanillasi strain JM26 and Xenorhabdus szentirmai strain DSM 16338.</title>
        <authorList>
            <person name="Gualtieri M."/>
            <person name="Ogier J.C."/>
            <person name="Pages S."/>
            <person name="Givaudan A."/>
            <person name="Gaudriault S."/>
        </authorList>
    </citation>
    <scope>NUCLEOTIDE SEQUENCE [LARGE SCALE GENOMIC DNA]</scope>
    <source>
        <strain evidence="2">DSM 16338</strain>
    </source>
</reference>